<accession>A0AAX4K0K5</accession>
<proteinExistence type="predicted"/>
<evidence type="ECO:0008006" key="3">
    <source>
        <dbReference type="Google" id="ProtNLM"/>
    </source>
</evidence>
<evidence type="ECO:0000313" key="1">
    <source>
        <dbReference type="EMBL" id="WWC90375.1"/>
    </source>
</evidence>
<protein>
    <recommendedName>
        <fullName evidence="3">F-box domain-containing protein</fullName>
    </recommendedName>
</protein>
<sequence>MSRDFETVPGCTLAFLDPLTLLHCSSVCKQINNRIVNSSSLQLRPRKYLYQIQDNEEDDHNSTINAEERLKKLIQTQYKISNLRAKHTTFNLPNNGIIMLAAARGYIVTRQGSAPQAGHEKWELCKIWSDNGRNSKAIYVPFKPFMYTDTPISIEYDVIMPREEDANGNATKLHILHLFNNGQWATPYEVGSLTFPG</sequence>
<reference evidence="1 2" key="1">
    <citation type="submission" date="2024-01" db="EMBL/GenBank/DDBJ databases">
        <title>Comparative genomics of Cryptococcus and Kwoniella reveals pathogenesis evolution and contrasting modes of karyotype evolution via chromosome fusion or intercentromeric recombination.</title>
        <authorList>
            <person name="Coelho M.A."/>
            <person name="David-Palma M."/>
            <person name="Shea T."/>
            <person name="Bowers K."/>
            <person name="McGinley-Smith S."/>
            <person name="Mohammad A.W."/>
            <person name="Gnirke A."/>
            <person name="Yurkov A.M."/>
            <person name="Nowrousian M."/>
            <person name="Sun S."/>
            <person name="Cuomo C.A."/>
            <person name="Heitman J."/>
        </authorList>
    </citation>
    <scope>NUCLEOTIDE SEQUENCE [LARGE SCALE GENOMIC DNA]</scope>
    <source>
        <strain evidence="1 2">CBS 6074</strain>
    </source>
</reference>
<dbReference type="AlphaFoldDB" id="A0AAX4K0K5"/>
<organism evidence="1 2">
    <name type="scientific">Kwoniella dendrophila CBS 6074</name>
    <dbReference type="NCBI Taxonomy" id="1295534"/>
    <lineage>
        <taxon>Eukaryota</taxon>
        <taxon>Fungi</taxon>
        <taxon>Dikarya</taxon>
        <taxon>Basidiomycota</taxon>
        <taxon>Agaricomycotina</taxon>
        <taxon>Tremellomycetes</taxon>
        <taxon>Tremellales</taxon>
        <taxon>Cryptococcaceae</taxon>
        <taxon>Kwoniella</taxon>
    </lineage>
</organism>
<keyword evidence="2" id="KW-1185">Reference proteome</keyword>
<dbReference type="Proteomes" id="UP001355207">
    <property type="component" value="Chromosome 7"/>
</dbReference>
<dbReference type="EMBL" id="CP144104">
    <property type="protein sequence ID" value="WWC90375.1"/>
    <property type="molecule type" value="Genomic_DNA"/>
</dbReference>
<name>A0AAX4K0K5_9TREE</name>
<dbReference type="RefSeq" id="XP_066077138.1">
    <property type="nucleotide sequence ID" value="XM_066221041.1"/>
</dbReference>
<evidence type="ECO:0000313" key="2">
    <source>
        <dbReference type="Proteomes" id="UP001355207"/>
    </source>
</evidence>
<gene>
    <name evidence="1" type="ORF">L201_005308</name>
</gene>
<dbReference type="GeneID" id="91095978"/>